<reference evidence="1 2" key="1">
    <citation type="submission" date="2019-01" db="EMBL/GenBank/DDBJ databases">
        <title>Coherence of Microcystis species and biogeography revealed through population genomics.</title>
        <authorList>
            <person name="Perez-Carrascal O.M."/>
            <person name="Terrat Y."/>
            <person name="Giani A."/>
            <person name="Fortin N."/>
            <person name="Tromas N."/>
            <person name="Shapiro B.J."/>
        </authorList>
    </citation>
    <scope>NUCLEOTIDE SEQUENCE [LARGE SCALE GENOMIC DNA]</scope>
    <source>
        <strain evidence="1">Ma_QC_Ch_20071001_S25D</strain>
    </source>
</reference>
<sequence>EIDEGIDRYAYNKGLFVIKPSGDTVEIINDENFRPRTW</sequence>
<evidence type="ECO:0000313" key="2">
    <source>
        <dbReference type="Proteomes" id="UP000316958"/>
    </source>
</evidence>
<proteinExistence type="predicted"/>
<organism evidence="1 2">
    <name type="scientific">Microcystis aeruginosa Ma_QC_Ch_20071001_S25D</name>
    <dbReference type="NCBI Taxonomy" id="2486250"/>
    <lineage>
        <taxon>Bacteria</taxon>
        <taxon>Bacillati</taxon>
        <taxon>Cyanobacteriota</taxon>
        <taxon>Cyanophyceae</taxon>
        <taxon>Oscillatoriophycideae</taxon>
        <taxon>Chroococcales</taxon>
        <taxon>Microcystaceae</taxon>
        <taxon>Microcystis</taxon>
    </lineage>
</organism>
<accession>A0A552G7V2</accession>
<dbReference type="AlphaFoldDB" id="A0A552G7V2"/>
<dbReference type="EMBL" id="SFBE01000007">
    <property type="protein sequence ID" value="TRU55042.1"/>
    <property type="molecule type" value="Genomic_DNA"/>
</dbReference>
<gene>
    <name evidence="1" type="ORF">EWV57_00420</name>
</gene>
<protein>
    <submittedName>
        <fullName evidence="1">DUF3782 domain-containing protein</fullName>
    </submittedName>
</protein>
<feature type="non-terminal residue" evidence="1">
    <location>
        <position position="1"/>
    </location>
</feature>
<name>A0A552G7V2_MICAE</name>
<comment type="caution">
    <text evidence="1">The sequence shown here is derived from an EMBL/GenBank/DDBJ whole genome shotgun (WGS) entry which is preliminary data.</text>
</comment>
<evidence type="ECO:0000313" key="1">
    <source>
        <dbReference type="EMBL" id="TRU55042.1"/>
    </source>
</evidence>
<dbReference type="Proteomes" id="UP000316958">
    <property type="component" value="Unassembled WGS sequence"/>
</dbReference>